<dbReference type="PANTHER" id="PTHR43215:SF14">
    <property type="entry name" value="RADIAL SPOKE HEAD 1 HOMOLOG"/>
    <property type="match status" value="1"/>
</dbReference>
<reference evidence="3" key="1">
    <citation type="submission" date="2023-06" db="EMBL/GenBank/DDBJ databases">
        <title>Survivors Of The Sea: Transcriptome response of Skeletonema marinoi to long-term dormancy.</title>
        <authorList>
            <person name="Pinder M.I.M."/>
            <person name="Kourtchenko O."/>
            <person name="Robertson E.K."/>
            <person name="Larsson T."/>
            <person name="Maumus F."/>
            <person name="Osuna-Cruz C.M."/>
            <person name="Vancaester E."/>
            <person name="Stenow R."/>
            <person name="Vandepoele K."/>
            <person name="Ploug H."/>
            <person name="Bruchert V."/>
            <person name="Godhe A."/>
            <person name="Topel M."/>
        </authorList>
    </citation>
    <scope>NUCLEOTIDE SEQUENCE</scope>
    <source>
        <strain evidence="3">R05AC</strain>
    </source>
</reference>
<dbReference type="InterPro" id="IPR003409">
    <property type="entry name" value="MORN"/>
</dbReference>
<evidence type="ECO:0008006" key="5">
    <source>
        <dbReference type="Google" id="ProtNLM"/>
    </source>
</evidence>
<comment type="caution">
    <text evidence="3">The sequence shown here is derived from an EMBL/GenBank/DDBJ whole genome shotgun (WGS) entry which is preliminary data.</text>
</comment>
<keyword evidence="1" id="KW-0677">Repeat</keyword>
<evidence type="ECO:0000313" key="3">
    <source>
        <dbReference type="EMBL" id="KAK1746589.1"/>
    </source>
</evidence>
<dbReference type="Gene3D" id="2.20.110.10">
    <property type="entry name" value="Histone H3 K4-specific methyltransferase SET7/9 N-terminal domain"/>
    <property type="match status" value="1"/>
</dbReference>
<dbReference type="EMBL" id="JATAAI010000004">
    <property type="protein sequence ID" value="KAK1746589.1"/>
    <property type="molecule type" value="Genomic_DNA"/>
</dbReference>
<sequence length="144" mass="16447">MITATIPYEGGLYEGQVVNGEPHGWGKLTYLNDVVYEGDWRKGQEHGHGTITWRNGSLYSGEFDQGEPFSTSKHFLAYIYELEQKRQEIRAMKVVIAELMEDLELQKETTMQVQLTLDMWHSRFDMLFKVAKDAGADASLLVAI</sequence>
<name>A0AAD8YHC7_9STRA</name>
<dbReference type="PANTHER" id="PTHR43215">
    <property type="entry name" value="RADIAL SPOKE HEAD 1 HOMOLOG"/>
    <property type="match status" value="1"/>
</dbReference>
<evidence type="ECO:0000313" key="2">
    <source>
        <dbReference type="EMBL" id="KAK1732382.1"/>
    </source>
</evidence>
<gene>
    <name evidence="3" type="ORF">QTG54_003196</name>
    <name evidence="2" type="ORF">QTG54_016917</name>
</gene>
<evidence type="ECO:0000313" key="4">
    <source>
        <dbReference type="Proteomes" id="UP001224775"/>
    </source>
</evidence>
<accession>A0AAD8YHC7</accession>
<dbReference type="Proteomes" id="UP001224775">
    <property type="component" value="Unassembled WGS sequence"/>
</dbReference>
<feature type="non-terminal residue" evidence="3">
    <location>
        <position position="144"/>
    </location>
</feature>
<proteinExistence type="predicted"/>
<keyword evidence="4" id="KW-1185">Reference proteome</keyword>
<dbReference type="EMBL" id="JATAAI010000068">
    <property type="protein sequence ID" value="KAK1732382.1"/>
    <property type="molecule type" value="Genomic_DNA"/>
</dbReference>
<dbReference type="Pfam" id="PF02493">
    <property type="entry name" value="MORN"/>
    <property type="match status" value="2"/>
</dbReference>
<dbReference type="SMART" id="SM00698">
    <property type="entry name" value="MORN"/>
    <property type="match status" value="2"/>
</dbReference>
<dbReference type="AlphaFoldDB" id="A0AAD8YHC7"/>
<protein>
    <recommendedName>
        <fullName evidence="5">MORN repeat-containing protein 5</fullName>
    </recommendedName>
</protein>
<evidence type="ECO:0000256" key="1">
    <source>
        <dbReference type="ARBA" id="ARBA00022737"/>
    </source>
</evidence>
<dbReference type="SUPFAM" id="SSF82185">
    <property type="entry name" value="Histone H3 K4-specific methyltransferase SET7/9 N-terminal domain"/>
    <property type="match status" value="1"/>
</dbReference>
<organism evidence="3 4">
    <name type="scientific">Skeletonema marinoi</name>
    <dbReference type="NCBI Taxonomy" id="267567"/>
    <lineage>
        <taxon>Eukaryota</taxon>
        <taxon>Sar</taxon>
        <taxon>Stramenopiles</taxon>
        <taxon>Ochrophyta</taxon>
        <taxon>Bacillariophyta</taxon>
        <taxon>Coscinodiscophyceae</taxon>
        <taxon>Thalassiosirophycidae</taxon>
        <taxon>Thalassiosirales</taxon>
        <taxon>Skeletonemataceae</taxon>
        <taxon>Skeletonema</taxon>
        <taxon>Skeletonema marinoi-dohrnii complex</taxon>
    </lineage>
</organism>